<feature type="compositionally biased region" description="Low complexity" evidence="1">
    <location>
        <begin position="175"/>
        <end position="186"/>
    </location>
</feature>
<gene>
    <name evidence="2" type="ORF">VOLCADRAFT_99647</name>
</gene>
<evidence type="ECO:0000256" key="1">
    <source>
        <dbReference type="SAM" id="MobiDB-lite"/>
    </source>
</evidence>
<feature type="compositionally biased region" description="Gly residues" evidence="1">
    <location>
        <begin position="99"/>
        <end position="108"/>
    </location>
</feature>
<feature type="region of interest" description="Disordered" evidence="1">
    <location>
        <begin position="363"/>
        <end position="401"/>
    </location>
</feature>
<reference evidence="2 3" key="1">
    <citation type="journal article" date="2010" name="Science">
        <title>Genomic analysis of organismal complexity in the multicellular green alga Volvox carteri.</title>
        <authorList>
            <person name="Prochnik S.E."/>
            <person name="Umen J."/>
            <person name="Nedelcu A.M."/>
            <person name="Hallmann A."/>
            <person name="Miller S.M."/>
            <person name="Nishii I."/>
            <person name="Ferris P."/>
            <person name="Kuo A."/>
            <person name="Mitros T."/>
            <person name="Fritz-Laylin L.K."/>
            <person name="Hellsten U."/>
            <person name="Chapman J."/>
            <person name="Simakov O."/>
            <person name="Rensing S.A."/>
            <person name="Terry A."/>
            <person name="Pangilinan J."/>
            <person name="Kapitonov V."/>
            <person name="Jurka J."/>
            <person name="Salamov A."/>
            <person name="Shapiro H."/>
            <person name="Schmutz J."/>
            <person name="Grimwood J."/>
            <person name="Lindquist E."/>
            <person name="Lucas S."/>
            <person name="Grigoriev I.V."/>
            <person name="Schmitt R."/>
            <person name="Kirk D."/>
            <person name="Rokhsar D.S."/>
        </authorList>
    </citation>
    <scope>NUCLEOTIDE SEQUENCE [LARGE SCALE GENOMIC DNA]</scope>
    <source>
        <strain evidence="3">f. Nagariensis / Eve</strain>
    </source>
</reference>
<feature type="compositionally biased region" description="Gly residues" evidence="1">
    <location>
        <begin position="564"/>
        <end position="580"/>
    </location>
</feature>
<feature type="region of interest" description="Disordered" evidence="1">
    <location>
        <begin position="501"/>
        <end position="620"/>
    </location>
</feature>
<feature type="compositionally biased region" description="Acidic residues" evidence="1">
    <location>
        <begin position="502"/>
        <end position="520"/>
    </location>
</feature>
<feature type="region of interest" description="Disordered" evidence="1">
    <location>
        <begin position="23"/>
        <end position="202"/>
    </location>
</feature>
<evidence type="ECO:0000313" key="2">
    <source>
        <dbReference type="EMBL" id="EFJ40526.1"/>
    </source>
</evidence>
<proteinExistence type="predicted"/>
<dbReference type="InParanoid" id="D8UI95"/>
<dbReference type="GeneID" id="9620967"/>
<feature type="compositionally biased region" description="Acidic residues" evidence="1">
    <location>
        <begin position="377"/>
        <end position="396"/>
    </location>
</feature>
<evidence type="ECO:0000313" key="3">
    <source>
        <dbReference type="Proteomes" id="UP000001058"/>
    </source>
</evidence>
<dbReference type="RefSeq" id="XP_002958376.1">
    <property type="nucleotide sequence ID" value="XM_002958330.1"/>
</dbReference>
<dbReference type="KEGG" id="vcn:VOLCADRAFT_99647"/>
<keyword evidence="3" id="KW-1185">Reference proteome</keyword>
<feature type="compositionally biased region" description="Basic residues" evidence="1">
    <location>
        <begin position="585"/>
        <end position="603"/>
    </location>
</feature>
<feature type="compositionally biased region" description="Gly residues" evidence="1">
    <location>
        <begin position="161"/>
        <end position="174"/>
    </location>
</feature>
<feature type="compositionally biased region" description="Gly residues" evidence="1">
    <location>
        <begin position="604"/>
        <end position="620"/>
    </location>
</feature>
<dbReference type="AlphaFoldDB" id="D8UI95"/>
<feature type="compositionally biased region" description="Gly residues" evidence="1">
    <location>
        <begin position="539"/>
        <end position="553"/>
    </location>
</feature>
<dbReference type="EMBL" id="GL378413">
    <property type="protein sequence ID" value="EFJ40526.1"/>
    <property type="molecule type" value="Genomic_DNA"/>
</dbReference>
<feature type="compositionally biased region" description="Gly residues" evidence="1">
    <location>
        <begin position="212"/>
        <end position="223"/>
    </location>
</feature>
<protein>
    <submittedName>
        <fullName evidence="2">Uncharacterized protein</fullName>
    </submittedName>
</protein>
<organism evidence="3">
    <name type="scientific">Volvox carteri f. nagariensis</name>
    <dbReference type="NCBI Taxonomy" id="3068"/>
    <lineage>
        <taxon>Eukaryota</taxon>
        <taxon>Viridiplantae</taxon>
        <taxon>Chlorophyta</taxon>
        <taxon>core chlorophytes</taxon>
        <taxon>Chlorophyceae</taxon>
        <taxon>CS clade</taxon>
        <taxon>Chlamydomonadales</taxon>
        <taxon>Volvocaceae</taxon>
        <taxon>Volvox</taxon>
    </lineage>
</organism>
<accession>D8UI95</accession>
<feature type="region of interest" description="Disordered" evidence="1">
    <location>
        <begin position="212"/>
        <end position="231"/>
    </location>
</feature>
<sequence length="620" mass="60115">DGTSAAAAHSTGPPRRACISKLFTAHQANRPPLPSKPPLATQRHQQPSPSPLPPSIAPIALPPTSGMILGDSCDGGGGRNCRAVHGGHGVGDVEKGSSDGDGGGGDGEGTTDGDTDDSKGRSRRRKSGGGGSVRGAGNTARSRRASTGGDAANGAAWVSSSGGGSARGRGGRGGSRAAAAAATGKRAATDAPPAFKISDGVDFSRGGGVYGGTDDGAGGGDGSVGVQAQASKRHRAAAVAASGPTGGGEGPDLITLQARLYPCGPGGPPGHVALVLGPPAALLRMSAETVLVQLPAGLDLQFSDTYASSRNVHRYVHISLFSHANHVVPLLLIGGSMGDMGAIGRVAPLPGVLQGLSAGGQMYGGRGRGRNGVNNTSDEDFGDDNDGDDDDDDDGTEPGNAAAAIPTAAACTEVVEAVLASGGLGLDLKGELLRLRHAPLPATAMVVRIDAPPSGGGGGSVGAGGGGKPRSAAVERVFKSCLFASQYVALGDAGGVPGALPYEEDVDWDDPYGAAGDEDGGTVGEKRGIEAAAGDEENCGGGGGGGGGGGKARGAGKGKVRGAAGRGDSGSGSGVRGRGVSGVAKRSRGRKVGAKGVPKRGKLGRGGGGGGGGAGRRSGR</sequence>
<feature type="non-terminal residue" evidence="2">
    <location>
        <position position="1"/>
    </location>
</feature>
<name>D8UI95_VOLCA</name>
<dbReference type="Proteomes" id="UP000001058">
    <property type="component" value="Unassembled WGS sequence"/>
</dbReference>